<organism evidence="1 2">
    <name type="scientific">Anopheles atroparvus</name>
    <name type="common">European mosquito</name>
    <dbReference type="NCBI Taxonomy" id="41427"/>
    <lineage>
        <taxon>Eukaryota</taxon>
        <taxon>Metazoa</taxon>
        <taxon>Ecdysozoa</taxon>
        <taxon>Arthropoda</taxon>
        <taxon>Hexapoda</taxon>
        <taxon>Insecta</taxon>
        <taxon>Pterygota</taxon>
        <taxon>Neoptera</taxon>
        <taxon>Endopterygota</taxon>
        <taxon>Diptera</taxon>
        <taxon>Nematocera</taxon>
        <taxon>Culicoidea</taxon>
        <taxon>Culicidae</taxon>
        <taxon>Anophelinae</taxon>
        <taxon>Anopheles</taxon>
    </lineage>
</organism>
<dbReference type="Proteomes" id="UP000075880">
    <property type="component" value="Unassembled WGS sequence"/>
</dbReference>
<sequence>MNVVKRATFFNTMSFRAVPVPFFHRGKNILHNRRYFYVLSPFRFVISLSIRPDYNVQKTEHAKWAPCFGILKGLHPGMVHRNCSIFLPL</sequence>
<evidence type="ECO:0000313" key="2">
    <source>
        <dbReference type="Proteomes" id="UP000075880"/>
    </source>
</evidence>
<proteinExistence type="predicted"/>
<dbReference type="EnsemblMetazoa" id="ENSAATROPT007650">
    <property type="protein sequence ID" value="ENSAATROPP006862"/>
    <property type="gene ID" value="ENSAATROPG006229"/>
</dbReference>
<keyword evidence="2" id="KW-1185">Reference proteome</keyword>
<name>A0AAG5D6B6_ANOAO</name>
<dbReference type="AlphaFoldDB" id="A0AAG5D6B6"/>
<evidence type="ECO:0000313" key="1">
    <source>
        <dbReference type="EnsemblMetazoa" id="ENSAATROPP006862"/>
    </source>
</evidence>
<protein>
    <submittedName>
        <fullName evidence="1">Uncharacterized protein</fullName>
    </submittedName>
</protein>
<accession>A0AAG5D6B6</accession>
<reference evidence="1" key="1">
    <citation type="submission" date="2024-04" db="UniProtKB">
        <authorList>
            <consortium name="EnsemblMetazoa"/>
        </authorList>
    </citation>
    <scope>IDENTIFICATION</scope>
    <source>
        <strain evidence="1">EBRO</strain>
    </source>
</reference>